<dbReference type="EMBL" id="FQ311432">
    <property type="protein sequence ID" value="CBQ68561.1"/>
    <property type="molecule type" value="Genomic_DNA"/>
</dbReference>
<dbReference type="eggNOG" id="ENOG502SBXQ">
    <property type="taxonomic scope" value="Eukaryota"/>
</dbReference>
<dbReference type="AlphaFoldDB" id="E6ZMV4"/>
<gene>
    <name evidence="2" type="ORF">sr14850</name>
</gene>
<dbReference type="HOGENOM" id="CLU_112572_0_0_1"/>
<dbReference type="Proteomes" id="UP000008867">
    <property type="component" value="Chromosome 11"/>
</dbReference>
<organism evidence="2 3">
    <name type="scientific">Sporisorium reilianum (strain SRZ2)</name>
    <name type="common">Maize head smut fungus</name>
    <dbReference type="NCBI Taxonomy" id="999809"/>
    <lineage>
        <taxon>Eukaryota</taxon>
        <taxon>Fungi</taxon>
        <taxon>Dikarya</taxon>
        <taxon>Basidiomycota</taxon>
        <taxon>Ustilaginomycotina</taxon>
        <taxon>Ustilaginomycetes</taxon>
        <taxon>Ustilaginales</taxon>
        <taxon>Ustilaginaceae</taxon>
        <taxon>Sporisorium</taxon>
    </lineage>
</organism>
<feature type="region of interest" description="Disordered" evidence="1">
    <location>
        <begin position="121"/>
        <end position="143"/>
    </location>
</feature>
<dbReference type="VEuPathDB" id="FungiDB:sr14850"/>
<accession>E6ZMV4</accession>
<proteinExistence type="predicted"/>
<protein>
    <submittedName>
        <fullName evidence="2">Uncharacterized protein</fullName>
    </submittedName>
</protein>
<evidence type="ECO:0000313" key="3">
    <source>
        <dbReference type="Proteomes" id="UP000008867"/>
    </source>
</evidence>
<sequence>MLGIDALVSVLGSCAGHADVQALLGQIQANKSAATVEPEVKTYPDVVYHNYKALGLSLQYEAATPGMDASKCSPRDQRLAAIDIYSGHDDTKWTCFPALPLSVHVTSSEVEITIKHDSKGKDLVNDLGEPQRKGGGAGDRSGPAAWMEWSLQLKSPSGSETRRDFKMQVELAGAAARGADRWNAERAGTCNWAVLTIS</sequence>
<reference evidence="2 3" key="1">
    <citation type="journal article" date="2010" name="Science">
        <title>Pathogenicity determinants in smut fungi revealed by genome comparison.</title>
        <authorList>
            <person name="Schirawski J."/>
            <person name="Mannhaupt G."/>
            <person name="Muench K."/>
            <person name="Brefort T."/>
            <person name="Schipper K."/>
            <person name="Doehlemann G."/>
            <person name="Di Stasio M."/>
            <person name="Roessel N."/>
            <person name="Mendoza-Mendoza A."/>
            <person name="Pester D."/>
            <person name="Mueller O."/>
            <person name="Winterberg B."/>
            <person name="Meyer E."/>
            <person name="Ghareeb H."/>
            <person name="Wollenberg T."/>
            <person name="Muensterkoetter M."/>
            <person name="Wong P."/>
            <person name="Walter M."/>
            <person name="Stukenbrock E."/>
            <person name="Gueldener U."/>
            <person name="Kahmann R."/>
        </authorList>
    </citation>
    <scope>NUCLEOTIDE SEQUENCE [LARGE SCALE GENOMIC DNA]</scope>
    <source>
        <strain evidence="3">SRZ2</strain>
    </source>
</reference>
<feature type="compositionally biased region" description="Basic and acidic residues" evidence="1">
    <location>
        <begin position="121"/>
        <end position="132"/>
    </location>
</feature>
<evidence type="ECO:0000256" key="1">
    <source>
        <dbReference type="SAM" id="MobiDB-lite"/>
    </source>
</evidence>
<keyword evidence="3" id="KW-1185">Reference proteome</keyword>
<dbReference type="OrthoDB" id="2224399at2759"/>
<name>E6ZMV4_SPORE</name>
<evidence type="ECO:0000313" key="2">
    <source>
        <dbReference type="EMBL" id="CBQ68561.1"/>
    </source>
</evidence>